<name>A0ABP9JJS7_9ACTN</name>
<protein>
    <submittedName>
        <fullName evidence="2">Uncharacterized protein</fullName>
    </submittedName>
</protein>
<dbReference type="InterPro" id="IPR046300">
    <property type="entry name" value="DUF6415"/>
</dbReference>
<proteinExistence type="predicted"/>
<feature type="region of interest" description="Disordered" evidence="1">
    <location>
        <begin position="80"/>
        <end position="102"/>
    </location>
</feature>
<evidence type="ECO:0000313" key="2">
    <source>
        <dbReference type="EMBL" id="GAA5032458.1"/>
    </source>
</evidence>
<dbReference type="Proteomes" id="UP001501759">
    <property type="component" value="Unassembled WGS sequence"/>
</dbReference>
<evidence type="ECO:0000313" key="3">
    <source>
        <dbReference type="Proteomes" id="UP001501759"/>
    </source>
</evidence>
<dbReference type="EMBL" id="BAABKB010000039">
    <property type="protein sequence ID" value="GAA5032458.1"/>
    <property type="molecule type" value="Genomic_DNA"/>
</dbReference>
<gene>
    <name evidence="2" type="ORF">GCM10023335_74960</name>
</gene>
<dbReference type="Pfam" id="PF19979">
    <property type="entry name" value="DUF6415"/>
    <property type="match status" value="1"/>
</dbReference>
<reference evidence="3" key="1">
    <citation type="journal article" date="2019" name="Int. J. Syst. Evol. Microbiol.">
        <title>The Global Catalogue of Microorganisms (GCM) 10K type strain sequencing project: providing services to taxonomists for standard genome sequencing and annotation.</title>
        <authorList>
            <consortium name="The Broad Institute Genomics Platform"/>
            <consortium name="The Broad Institute Genome Sequencing Center for Infectious Disease"/>
            <person name="Wu L."/>
            <person name="Ma J."/>
        </authorList>
    </citation>
    <scope>NUCLEOTIDE SEQUENCE [LARGE SCALE GENOMIC DNA]</scope>
    <source>
        <strain evidence="3">JCM 18409</strain>
    </source>
</reference>
<evidence type="ECO:0000256" key="1">
    <source>
        <dbReference type="SAM" id="MobiDB-lite"/>
    </source>
</evidence>
<keyword evidence="3" id="KW-1185">Reference proteome</keyword>
<comment type="caution">
    <text evidence="2">The sequence shown here is derived from an EMBL/GenBank/DDBJ whole genome shotgun (WGS) entry which is preliminary data.</text>
</comment>
<accession>A0ABP9JJS7</accession>
<organism evidence="2 3">
    <name type="scientific">Streptomyces siamensis</name>
    <dbReference type="NCBI Taxonomy" id="1274986"/>
    <lineage>
        <taxon>Bacteria</taxon>
        <taxon>Bacillati</taxon>
        <taxon>Actinomycetota</taxon>
        <taxon>Actinomycetes</taxon>
        <taxon>Kitasatosporales</taxon>
        <taxon>Streptomycetaceae</taxon>
        <taxon>Streptomyces</taxon>
    </lineage>
</organism>
<sequence length="102" mass="10831">MPRDDVPRYCALACVGEARGKLRAQPGTGPGRDAAHARRLARSLIALCDHYAALTGQAMCLACDREIHTTDGAVSYDQVSNSGGGLTGRVHSDCVNAPRPRR</sequence>